<keyword evidence="2" id="KW-0812">Transmembrane</keyword>
<evidence type="ECO:0000313" key="5">
    <source>
        <dbReference type="Proteomes" id="UP000663193"/>
    </source>
</evidence>
<dbReference type="PANTHER" id="PTHR24148:SF73">
    <property type="entry name" value="HET DOMAIN PROTEIN (AFU_ORTHOLOGUE AFUA_8G01020)"/>
    <property type="match status" value="1"/>
</dbReference>
<feature type="compositionally biased region" description="Polar residues" evidence="1">
    <location>
        <begin position="8"/>
        <end position="20"/>
    </location>
</feature>
<keyword evidence="5" id="KW-1185">Reference proteome</keyword>
<evidence type="ECO:0000259" key="3">
    <source>
        <dbReference type="Pfam" id="PF06985"/>
    </source>
</evidence>
<dbReference type="AlphaFoldDB" id="A0A7U2EU02"/>
<dbReference type="Pfam" id="PF06985">
    <property type="entry name" value="HET"/>
    <property type="match status" value="1"/>
</dbReference>
<organism evidence="4 5">
    <name type="scientific">Phaeosphaeria nodorum (strain SN15 / ATCC MYA-4574 / FGSC 10173)</name>
    <name type="common">Glume blotch fungus</name>
    <name type="synonym">Parastagonospora nodorum</name>
    <dbReference type="NCBI Taxonomy" id="321614"/>
    <lineage>
        <taxon>Eukaryota</taxon>
        <taxon>Fungi</taxon>
        <taxon>Dikarya</taxon>
        <taxon>Ascomycota</taxon>
        <taxon>Pezizomycotina</taxon>
        <taxon>Dothideomycetes</taxon>
        <taxon>Pleosporomycetidae</taxon>
        <taxon>Pleosporales</taxon>
        <taxon>Pleosporineae</taxon>
        <taxon>Phaeosphaeriaceae</taxon>
        <taxon>Parastagonospora</taxon>
    </lineage>
</organism>
<dbReference type="EMBL" id="CP069023">
    <property type="protein sequence ID" value="QRC91085.1"/>
    <property type="molecule type" value="Genomic_DNA"/>
</dbReference>
<evidence type="ECO:0000256" key="1">
    <source>
        <dbReference type="SAM" id="MobiDB-lite"/>
    </source>
</evidence>
<gene>
    <name evidence="4" type="ORF">JI435_005860</name>
</gene>
<keyword evidence="2" id="KW-1133">Transmembrane helix</keyword>
<dbReference type="Proteomes" id="UP000663193">
    <property type="component" value="Chromosome 1"/>
</dbReference>
<dbReference type="InterPro" id="IPR010730">
    <property type="entry name" value="HET"/>
</dbReference>
<dbReference type="VEuPathDB" id="FungiDB:JI435_005860"/>
<evidence type="ECO:0000313" key="4">
    <source>
        <dbReference type="EMBL" id="QRC91085.1"/>
    </source>
</evidence>
<dbReference type="InterPro" id="IPR052895">
    <property type="entry name" value="HetReg/Transcr_Mod"/>
</dbReference>
<protein>
    <recommendedName>
        <fullName evidence="3">Heterokaryon incompatibility domain-containing protein</fullName>
    </recommendedName>
</protein>
<name>A0A7U2EU02_PHANO</name>
<sequence length="563" mass="64670">MKRVNALLNRSTPSKSEQIPASTDVRTFVHKPLDETKSSLRLVTVNSELSADGSIQCYVSHSTLDRASYVCLSYRWGPIEDQMRIHINGAPFYIRRNLFEFLEMVRRMPMTFYWIDAICIDQENVSERNHQIAQMGRIYSGAFLVYLWLGKCAVMAPWLQHLKNVKNQRYQWPASLDFIREAHNNLGTCLYNNEYWYRAWIAQEILLARTIVVLLCGESFKFTDLLSARHTFHHVDFGSFHNCGMTRFEQFLGGIANFRHEPLIRLLEKFRDSLCEIPRDRIYSLLSISSDSQLLRVDYEQPSDSVAYEVLMHSDGPLCVCSALLVAQSLGLANTQYIPEPSHSQTCSSTILDFTTKRLRFDKHAMLANDEIQSWDGYKLLGVDIFGHDYVFSHFCPAFELLMDGLQERAIQMRRTPVNSTEDPLGRVEIPFLLKMMDEEHRHAFLGNAESTMRVTAHGEHRDACTVSVALELLAELVPQPIQLCPRVKHVKDRAKTRGSVEVASCERDDLQQRALSAQRRGSNSTMQNVDLRRIDSAHPAKIVEEDGPVSQLRIWRIQKRPG</sequence>
<proteinExistence type="predicted"/>
<keyword evidence="2" id="KW-0472">Membrane</keyword>
<dbReference type="OrthoDB" id="194358at2759"/>
<feature type="transmembrane region" description="Helical" evidence="2">
    <location>
        <begin position="138"/>
        <end position="159"/>
    </location>
</feature>
<reference evidence="5" key="1">
    <citation type="journal article" date="2021" name="BMC Genomics">
        <title>Chromosome-level genome assembly and manually-curated proteome of model necrotroph Parastagonospora nodorum Sn15 reveals a genome-wide trove of candidate effector homologs, and redundancy of virulence-related functions within an accessory chromosome.</title>
        <authorList>
            <person name="Bertazzoni S."/>
            <person name="Jones D.A.B."/>
            <person name="Phan H.T."/>
            <person name="Tan K.-C."/>
            <person name="Hane J.K."/>
        </authorList>
    </citation>
    <scope>NUCLEOTIDE SEQUENCE [LARGE SCALE GENOMIC DNA]</scope>
    <source>
        <strain evidence="5">SN15 / ATCC MYA-4574 / FGSC 10173)</strain>
    </source>
</reference>
<dbReference type="KEGG" id="pno:SNOG_00586"/>
<evidence type="ECO:0000256" key="2">
    <source>
        <dbReference type="SAM" id="Phobius"/>
    </source>
</evidence>
<accession>A0A7U2EU02</accession>
<feature type="region of interest" description="Disordered" evidence="1">
    <location>
        <begin position="1"/>
        <end position="20"/>
    </location>
</feature>
<feature type="domain" description="Heterokaryon incompatibility" evidence="3">
    <location>
        <begin position="69"/>
        <end position="204"/>
    </location>
</feature>
<dbReference type="PANTHER" id="PTHR24148">
    <property type="entry name" value="ANKYRIN REPEAT DOMAIN-CONTAINING PROTEIN 39 HOMOLOG-RELATED"/>
    <property type="match status" value="1"/>
</dbReference>
<dbReference type="RefSeq" id="XP_001791266.1">
    <property type="nucleotide sequence ID" value="XM_001791214.1"/>
</dbReference>